<dbReference type="EMBL" id="PHNJ01000011">
    <property type="protein sequence ID" value="TYL37269.1"/>
    <property type="molecule type" value="Genomic_DNA"/>
</dbReference>
<dbReference type="Proteomes" id="UP000766904">
    <property type="component" value="Unassembled WGS sequence"/>
</dbReference>
<reference evidence="2" key="1">
    <citation type="submission" date="2017-11" db="EMBL/GenBank/DDBJ databases">
        <authorList>
            <person name="Kajale S.C."/>
            <person name="Sharma A."/>
        </authorList>
    </citation>
    <scope>NUCLEOTIDE SEQUENCE</scope>
    <source>
        <strain evidence="2">LS1_42</strain>
    </source>
</reference>
<feature type="compositionally biased region" description="Polar residues" evidence="1">
    <location>
        <begin position="29"/>
        <end position="41"/>
    </location>
</feature>
<dbReference type="AlphaFoldDB" id="A0A8J8TR16"/>
<organism evidence="2 3">
    <name type="scientific">Natronococcus pandeyae</name>
    <dbReference type="NCBI Taxonomy" id="2055836"/>
    <lineage>
        <taxon>Archaea</taxon>
        <taxon>Methanobacteriati</taxon>
        <taxon>Methanobacteriota</taxon>
        <taxon>Stenosarchaea group</taxon>
        <taxon>Halobacteria</taxon>
        <taxon>Halobacteriales</taxon>
        <taxon>Natrialbaceae</taxon>
        <taxon>Natronococcus</taxon>
    </lineage>
</organism>
<evidence type="ECO:0000313" key="2">
    <source>
        <dbReference type="EMBL" id="TYL37269.1"/>
    </source>
</evidence>
<comment type="caution">
    <text evidence="2">The sequence shown here is derived from an EMBL/GenBank/DDBJ whole genome shotgun (WGS) entry which is preliminary data.</text>
</comment>
<name>A0A8J8TR16_9EURY</name>
<sequence>MSPKWSGQFNDGWYTAVGATVTSIGVESLTSPTSSAMNRTNESTHCRRPSAHDRTLPCSQSHAANRSSMLTDVSSVCAVV</sequence>
<protein>
    <submittedName>
        <fullName evidence="2">Uncharacterized protein</fullName>
    </submittedName>
</protein>
<feature type="region of interest" description="Disordered" evidence="1">
    <location>
        <begin position="29"/>
        <end position="58"/>
    </location>
</feature>
<gene>
    <name evidence="2" type="ORF">CV102_18365</name>
</gene>
<evidence type="ECO:0000313" key="3">
    <source>
        <dbReference type="Proteomes" id="UP000766904"/>
    </source>
</evidence>
<evidence type="ECO:0000256" key="1">
    <source>
        <dbReference type="SAM" id="MobiDB-lite"/>
    </source>
</evidence>
<feature type="compositionally biased region" description="Basic and acidic residues" evidence="1">
    <location>
        <begin position="42"/>
        <end position="55"/>
    </location>
</feature>
<proteinExistence type="predicted"/>
<keyword evidence="3" id="KW-1185">Reference proteome</keyword>
<accession>A0A8J8TR16</accession>